<dbReference type="CDD" id="cd06223">
    <property type="entry name" value="PRTases_typeI"/>
    <property type="match status" value="1"/>
</dbReference>
<sequence>MTSALPLTDRRAAGRALAERLQAYAADDPLVLALPRGGVPVAYEIAVALKAELDVALVRKIGAPGNPELALGAVIDTEPPLWVANEALLARLAPPDAWFDEQLDEQLAELRRRRRVYCAERPAPSPEGRTVILVDDGIATGATVRAVLLGLAESDAQRVILAIPVAPAEVVKRLRGEVDELICLATPEPFGGVGQHYLDFEQLEDSEVCALLAAARQITDG</sequence>
<dbReference type="SUPFAM" id="SSF53271">
    <property type="entry name" value="PRTase-like"/>
    <property type="match status" value="1"/>
</dbReference>
<dbReference type="InterPro" id="IPR029057">
    <property type="entry name" value="PRTase-like"/>
</dbReference>
<dbReference type="EMBL" id="JAAMRF010000007">
    <property type="protein sequence ID" value="MBA1274494.1"/>
    <property type="molecule type" value="Genomic_DNA"/>
</dbReference>
<protein>
    <submittedName>
        <fullName evidence="2">Phosphoribosyltransferase</fullName>
    </submittedName>
</protein>
<dbReference type="GO" id="GO:0016757">
    <property type="term" value="F:glycosyltransferase activity"/>
    <property type="evidence" value="ECO:0007669"/>
    <property type="project" value="UniProtKB-KW"/>
</dbReference>
<dbReference type="Gene3D" id="3.40.50.2020">
    <property type="match status" value="1"/>
</dbReference>
<evidence type="ECO:0000313" key="2">
    <source>
        <dbReference type="EMBL" id="MBA1274494.1"/>
    </source>
</evidence>
<evidence type="ECO:0000259" key="1">
    <source>
        <dbReference type="Pfam" id="PF00156"/>
    </source>
</evidence>
<dbReference type="Pfam" id="PF00156">
    <property type="entry name" value="Pribosyltran"/>
    <property type="match status" value="1"/>
</dbReference>
<dbReference type="Proteomes" id="UP000786387">
    <property type="component" value="Unassembled WGS sequence"/>
</dbReference>
<name>A0ABR5Z2X7_9GAMM</name>
<dbReference type="RefSeq" id="WP_181071551.1">
    <property type="nucleotide sequence ID" value="NZ_JAAMRF010000007.1"/>
</dbReference>
<evidence type="ECO:0000313" key="3">
    <source>
        <dbReference type="Proteomes" id="UP000786387"/>
    </source>
</evidence>
<accession>A0ABR5Z2X7</accession>
<dbReference type="InterPro" id="IPR000836">
    <property type="entry name" value="PRTase_dom"/>
</dbReference>
<organism evidence="2 3">
    <name type="scientific">Stutzerimonas azotifigens</name>
    <dbReference type="NCBI Taxonomy" id="291995"/>
    <lineage>
        <taxon>Bacteria</taxon>
        <taxon>Pseudomonadati</taxon>
        <taxon>Pseudomonadota</taxon>
        <taxon>Gammaproteobacteria</taxon>
        <taxon>Pseudomonadales</taxon>
        <taxon>Pseudomonadaceae</taxon>
        <taxon>Stutzerimonas</taxon>
    </lineage>
</organism>
<feature type="domain" description="Phosphoribosyltransferase" evidence="1">
    <location>
        <begin position="12"/>
        <end position="182"/>
    </location>
</feature>
<proteinExistence type="predicted"/>
<keyword evidence="2" id="KW-0328">Glycosyltransferase</keyword>
<keyword evidence="3" id="KW-1185">Reference proteome</keyword>
<keyword evidence="2" id="KW-0808">Transferase</keyword>
<gene>
    <name evidence="2" type="ORF">G7026_14115</name>
</gene>
<reference evidence="2 3" key="1">
    <citation type="submission" date="2020-02" db="EMBL/GenBank/DDBJ databases">
        <title>Synteny-based analysis reveals conserved mechanism for high triclosan tolerance in Pseudomonas, as well as instances of horizontal transfer.</title>
        <authorList>
            <person name="Mcfarland A.G."/>
            <person name="Bertucci H.K."/>
            <person name="Litmann E."/>
            <person name="Shen J."/>
            <person name="Huttenhower C."/>
            <person name="Hartmann E.M."/>
        </authorList>
    </citation>
    <scope>NUCLEOTIDE SEQUENCE [LARGE SCALE GENOMIC DNA]</scope>
    <source>
        <strain evidence="2 3">115A1</strain>
    </source>
</reference>
<dbReference type="Gene3D" id="3.30.1310.20">
    <property type="entry name" value="PRTase-like"/>
    <property type="match status" value="1"/>
</dbReference>
<comment type="caution">
    <text evidence="2">The sequence shown here is derived from an EMBL/GenBank/DDBJ whole genome shotgun (WGS) entry which is preliminary data.</text>
</comment>